<dbReference type="PANTHER" id="PTHR15427">
    <property type="entry name" value="EMILIN ELASTIN MICROFIBRIL INTERFACE-LOCATED PROTEIN ELASTIN MICROFIBRIL INTERFACER"/>
    <property type="match status" value="1"/>
</dbReference>
<comment type="caution">
    <text evidence="7">The sequence shown here is derived from an EMBL/GenBank/DDBJ whole genome shotgun (WGS) entry which is preliminary data.</text>
</comment>
<dbReference type="InterPro" id="IPR001073">
    <property type="entry name" value="C1q_dom"/>
</dbReference>
<comment type="subcellular location">
    <subcellularLocation>
        <location evidence="1">Secreted</location>
        <location evidence="1">Extracellular space</location>
        <location evidence="1">Extracellular matrix</location>
    </subcellularLocation>
</comment>
<dbReference type="Proteomes" id="UP000593565">
    <property type="component" value="Unassembled WGS sequence"/>
</dbReference>
<organism evidence="7 8">
    <name type="scientific">Ameiurus melas</name>
    <name type="common">Black bullhead</name>
    <name type="synonym">Silurus melas</name>
    <dbReference type="NCBI Taxonomy" id="219545"/>
    <lineage>
        <taxon>Eukaryota</taxon>
        <taxon>Metazoa</taxon>
        <taxon>Chordata</taxon>
        <taxon>Craniata</taxon>
        <taxon>Vertebrata</taxon>
        <taxon>Euteleostomi</taxon>
        <taxon>Actinopterygii</taxon>
        <taxon>Neopterygii</taxon>
        <taxon>Teleostei</taxon>
        <taxon>Ostariophysi</taxon>
        <taxon>Siluriformes</taxon>
        <taxon>Ictaluridae</taxon>
        <taxon>Ameiurus</taxon>
    </lineage>
</organism>
<dbReference type="SUPFAM" id="SSF49842">
    <property type="entry name" value="TNF-like"/>
    <property type="match status" value="1"/>
</dbReference>
<dbReference type="PANTHER" id="PTHR15427:SF48">
    <property type="entry name" value="COLLAGEN ALPHA-1(X) CHAIN"/>
    <property type="match status" value="1"/>
</dbReference>
<evidence type="ECO:0000313" key="8">
    <source>
        <dbReference type="Proteomes" id="UP000593565"/>
    </source>
</evidence>
<feature type="domain" description="C1q" evidence="6">
    <location>
        <begin position="356"/>
        <end position="488"/>
    </location>
</feature>
<evidence type="ECO:0000313" key="7">
    <source>
        <dbReference type="EMBL" id="KAF4083667.1"/>
    </source>
</evidence>
<evidence type="ECO:0000256" key="2">
    <source>
        <dbReference type="ARBA" id="ARBA00022525"/>
    </source>
</evidence>
<accession>A0A7J6ANG5</accession>
<dbReference type="SMART" id="SM00110">
    <property type="entry name" value="C1Q"/>
    <property type="match status" value="1"/>
</dbReference>
<keyword evidence="3" id="KW-0272">Extracellular matrix</keyword>
<dbReference type="Pfam" id="PF00386">
    <property type="entry name" value="C1q"/>
    <property type="match status" value="1"/>
</dbReference>
<keyword evidence="5" id="KW-0176">Collagen</keyword>
<dbReference type="PROSITE" id="PS50871">
    <property type="entry name" value="C1Q"/>
    <property type="match status" value="1"/>
</dbReference>
<protein>
    <recommendedName>
        <fullName evidence="6">C1q domain-containing protein</fullName>
    </recommendedName>
</protein>
<evidence type="ECO:0000256" key="4">
    <source>
        <dbReference type="ARBA" id="ARBA00022729"/>
    </source>
</evidence>
<dbReference type="AlphaFoldDB" id="A0A7J6ANG5"/>
<keyword evidence="8" id="KW-1185">Reference proteome</keyword>
<proteinExistence type="predicted"/>
<reference evidence="7 8" key="1">
    <citation type="submission" date="2020-02" db="EMBL/GenBank/DDBJ databases">
        <title>A chromosome-scale genome assembly of the black bullhead catfish (Ameiurus melas).</title>
        <authorList>
            <person name="Wen M."/>
            <person name="Zham M."/>
            <person name="Cabau C."/>
            <person name="Klopp C."/>
            <person name="Donnadieu C."/>
            <person name="Roques C."/>
            <person name="Bouchez O."/>
            <person name="Lampietro C."/>
            <person name="Jouanno E."/>
            <person name="Herpin A."/>
            <person name="Louis A."/>
            <person name="Berthelot C."/>
            <person name="Parey E."/>
            <person name="Roest-Crollius H."/>
            <person name="Braasch I."/>
            <person name="Postlethwait J."/>
            <person name="Robinson-Rechavi M."/>
            <person name="Echchiki A."/>
            <person name="Begum T."/>
            <person name="Montfort J."/>
            <person name="Schartl M."/>
            <person name="Bobe J."/>
            <person name="Guiguen Y."/>
        </authorList>
    </citation>
    <scope>NUCLEOTIDE SEQUENCE [LARGE SCALE GENOMIC DNA]</scope>
    <source>
        <strain evidence="7">M_S1</strain>
        <tissue evidence="7">Blood</tissue>
    </source>
</reference>
<dbReference type="GO" id="GO:0005581">
    <property type="term" value="C:collagen trimer"/>
    <property type="evidence" value="ECO:0007669"/>
    <property type="project" value="UniProtKB-KW"/>
</dbReference>
<keyword evidence="2" id="KW-0964">Secreted</keyword>
<keyword evidence="4" id="KW-0732">Signal</keyword>
<sequence>MVKDCKDLVDQLAHLDLLATQHLESQALQVDQGNQVQMVHLDLKEILVHMVLRDQGVLLDLLVALGLPVYLPLANLDQVVCLDQWDQGERQVLRDIQVFLVHQDKKETEVLAFKGHQVSQVREVHLVVMGNLVLWDQLDQKATLGLLELEWQVNQVKMVLQDCQVLQALKVLREHQGHLVLLVVQVMVSQVLPAQKRVQVVLRVQEVSLVRRDLQVKRVKQVQWGLKALRDIREIRGHRDLRANQATQVLQAHKVQGELQVLQVAKEILVRPVQLVLLEQLDLLDLRVIQDILDQLVKQGLQVPQGQEELLVLLVHQVHQELKVTQVYLVHLVLQVSLLKEFLDLKVRQDFLDQMVPLVKVDQLALLAHLVLLVSPIKFEQIVYNAENHYDPETGIFTCQVPGVYFFSYSMHVNGANALVALYKNEDPIMFTYDEYNKGFLDQMSGSAVLQLNEQDTVYVQIPDEEANGVFAADNVHCSFSGFLIAST</sequence>
<dbReference type="InterPro" id="IPR008983">
    <property type="entry name" value="Tumour_necrosis_fac-like_dom"/>
</dbReference>
<evidence type="ECO:0000256" key="1">
    <source>
        <dbReference type="ARBA" id="ARBA00004498"/>
    </source>
</evidence>
<gene>
    <name evidence="7" type="ORF">AMELA_G00119360</name>
</gene>
<dbReference type="Gene3D" id="2.60.120.40">
    <property type="match status" value="1"/>
</dbReference>
<evidence type="ECO:0000259" key="6">
    <source>
        <dbReference type="PROSITE" id="PS50871"/>
    </source>
</evidence>
<dbReference type="EMBL" id="JAAGNN010000010">
    <property type="protein sequence ID" value="KAF4083667.1"/>
    <property type="molecule type" value="Genomic_DNA"/>
</dbReference>
<dbReference type="PRINTS" id="PR00007">
    <property type="entry name" value="COMPLEMNTC1Q"/>
</dbReference>
<name>A0A7J6ANG5_AMEME</name>
<evidence type="ECO:0000256" key="3">
    <source>
        <dbReference type="ARBA" id="ARBA00022530"/>
    </source>
</evidence>
<dbReference type="FunFam" id="2.60.120.40:FF:000001">
    <property type="entry name" value="Complement C1q B chain"/>
    <property type="match status" value="1"/>
</dbReference>
<evidence type="ECO:0000256" key="5">
    <source>
        <dbReference type="ARBA" id="ARBA00023119"/>
    </source>
</evidence>
<dbReference type="InterPro" id="IPR050392">
    <property type="entry name" value="Collagen/C1q_domain"/>
</dbReference>